<feature type="transmembrane region" description="Helical" evidence="1">
    <location>
        <begin position="26"/>
        <end position="42"/>
    </location>
</feature>
<dbReference type="EMBL" id="RKLU01000001">
    <property type="protein sequence ID" value="TQQ83294.1"/>
    <property type="molecule type" value="Genomic_DNA"/>
</dbReference>
<dbReference type="RefSeq" id="WP_142978200.1">
    <property type="nucleotide sequence ID" value="NZ_RKLU01000001.1"/>
</dbReference>
<keyword evidence="1" id="KW-0472">Membrane</keyword>
<name>A0A8J8PB14_9EURY</name>
<accession>A0A8J8PB14</accession>
<evidence type="ECO:0000313" key="3">
    <source>
        <dbReference type="Proteomes" id="UP000705823"/>
    </source>
</evidence>
<feature type="transmembrane region" description="Helical" evidence="1">
    <location>
        <begin position="49"/>
        <end position="72"/>
    </location>
</feature>
<evidence type="ECO:0000256" key="1">
    <source>
        <dbReference type="SAM" id="Phobius"/>
    </source>
</evidence>
<gene>
    <name evidence="2" type="ORF">EGH24_00375</name>
</gene>
<evidence type="ECO:0000313" key="2">
    <source>
        <dbReference type="EMBL" id="TQQ83294.1"/>
    </source>
</evidence>
<proteinExistence type="predicted"/>
<dbReference type="AlphaFoldDB" id="A0A8J8PB14"/>
<organism evidence="2 3">
    <name type="scientific">Halonotius terrestris</name>
    <dbReference type="NCBI Taxonomy" id="2487750"/>
    <lineage>
        <taxon>Archaea</taxon>
        <taxon>Methanobacteriati</taxon>
        <taxon>Methanobacteriota</taxon>
        <taxon>Stenosarchaea group</taxon>
        <taxon>Halobacteria</taxon>
        <taxon>Halobacteriales</taxon>
        <taxon>Haloferacaceae</taxon>
        <taxon>Halonotius</taxon>
    </lineage>
</organism>
<dbReference type="OrthoDB" id="248255at2157"/>
<keyword evidence="3" id="KW-1185">Reference proteome</keyword>
<dbReference type="Proteomes" id="UP000705823">
    <property type="component" value="Unassembled WGS sequence"/>
</dbReference>
<protein>
    <submittedName>
        <fullName evidence="2">Uncharacterized protein</fullName>
    </submittedName>
</protein>
<comment type="caution">
    <text evidence="2">The sequence shown here is derived from an EMBL/GenBank/DDBJ whole genome shotgun (WGS) entry which is preliminary data.</text>
</comment>
<keyword evidence="1" id="KW-1133">Transmembrane helix</keyword>
<keyword evidence="1" id="KW-0812">Transmembrane</keyword>
<reference evidence="2" key="1">
    <citation type="submission" date="2019-02" db="EMBL/GenBank/DDBJ databases">
        <title>Halonotius sp. a new haloarchaeum isolated from saline soil.</title>
        <authorList>
            <person name="Duran-Viseras A."/>
            <person name="Sanchez-Porro C."/>
            <person name="Ventosa A."/>
        </authorList>
    </citation>
    <scope>NUCLEOTIDE SEQUENCE</scope>
    <source>
        <strain evidence="2">F15B</strain>
    </source>
</reference>
<sequence>MAVAASLVAGSPLLVAAVIEEPILAVVYAITLGVSVWLFRDARRRRRSVVVAVGWAVGGLILPGIVHFGYLYGRMKSTTPAEPPADDETERGNDR</sequence>